<name>A0A7S2Q324_9STRA</name>
<dbReference type="InterPro" id="IPR031315">
    <property type="entry name" value="LNS2/PITP"/>
</dbReference>
<dbReference type="GO" id="GO:0008195">
    <property type="term" value="F:phosphatidate phosphatase activity"/>
    <property type="evidence" value="ECO:0007669"/>
    <property type="project" value="TreeGrafter"/>
</dbReference>
<proteinExistence type="predicted"/>
<reference evidence="3" key="1">
    <citation type="submission" date="2021-01" db="EMBL/GenBank/DDBJ databases">
        <authorList>
            <person name="Corre E."/>
            <person name="Pelletier E."/>
            <person name="Niang G."/>
            <person name="Scheremetjew M."/>
            <person name="Finn R."/>
            <person name="Kale V."/>
            <person name="Holt S."/>
            <person name="Cochrane G."/>
            <person name="Meng A."/>
            <person name="Brown T."/>
            <person name="Cohen L."/>
        </authorList>
    </citation>
    <scope>NUCLEOTIDE SEQUENCE</scope>
    <source>
        <strain evidence="3">SM1012Den-03</strain>
    </source>
</reference>
<feature type="region of interest" description="Disordered" evidence="1">
    <location>
        <begin position="505"/>
        <end position="556"/>
    </location>
</feature>
<evidence type="ECO:0000256" key="1">
    <source>
        <dbReference type="SAM" id="MobiDB-lite"/>
    </source>
</evidence>
<evidence type="ECO:0000313" key="3">
    <source>
        <dbReference type="EMBL" id="CAD9631072.1"/>
    </source>
</evidence>
<feature type="compositionally biased region" description="Low complexity" evidence="1">
    <location>
        <begin position="92"/>
        <end position="105"/>
    </location>
</feature>
<feature type="compositionally biased region" description="Polar residues" evidence="1">
    <location>
        <begin position="547"/>
        <end position="556"/>
    </location>
</feature>
<feature type="domain" description="LNS2/PITP" evidence="2">
    <location>
        <begin position="240"/>
        <end position="466"/>
    </location>
</feature>
<dbReference type="Pfam" id="PF08235">
    <property type="entry name" value="LNS2"/>
    <property type="match status" value="2"/>
</dbReference>
<dbReference type="PANTHER" id="PTHR12181">
    <property type="entry name" value="LIPIN"/>
    <property type="match status" value="1"/>
</dbReference>
<sequence>MTSTPPTSSSDPRGSSSGWALDVIIVAPAPKSANTGVAASSDFYVSFPSSLAKSRKNSFSNTTKRLSSFVSKKSSSNDVSESGEEDLISERTSSSMSVQTNNSSSAIPTPKGNVQVSINGRCIPKLDMTFSKKNTSSCRFVHGNSLKPSAETLNMIIDGTADNEESLETTCTCSEAVKNSEHHLCAKNNKLSGGDQSKARSILLDSGRRNVITYTLVSEKGDVISYAKAYLYVWSALDSVIVSDIDGTVTKDNVGGVMDTVVQEKYAHVHNGICKFYQELTKISPVEDMDDLNSSGNVEGQVRFMYLSSRPISLVNHTRKLLDKVTQICEAKECHTLPQGPMMCNVVPLTSVLYSELVKKDVHMFKSDVLQRQVALPFIAARGKEDLAKTKTAKSARTQRTTQLEEIDEHKNPRSFSDSFQQCPKDDRLFLAGFGNTSRDATAYEMAGMYLDDIYIIDTKSRIMCMGEQSQSQNFEDLNNSDCIPNTDSISDFIVDGVCCFGSGESQEVPGDEPKREKSQDSSNDSKFSSSRAVFDEPSNDGWGEISRNSNKQSVKVRSSVTQSIRAFSTKKSFSKFSTFTSTSSTRSSKLSHKKVLYQGYDDPRLLEAVRKRIQGDYDYV</sequence>
<feature type="compositionally biased region" description="Low complexity" evidence="1">
    <location>
        <begin position="521"/>
        <end position="531"/>
    </location>
</feature>
<dbReference type="InterPro" id="IPR013209">
    <property type="entry name" value="LNS2"/>
</dbReference>
<organism evidence="3">
    <name type="scientific">Skeletonema marinoi</name>
    <dbReference type="NCBI Taxonomy" id="267567"/>
    <lineage>
        <taxon>Eukaryota</taxon>
        <taxon>Sar</taxon>
        <taxon>Stramenopiles</taxon>
        <taxon>Ochrophyta</taxon>
        <taxon>Bacillariophyta</taxon>
        <taxon>Coscinodiscophyceae</taxon>
        <taxon>Thalassiosirophycidae</taxon>
        <taxon>Thalassiosirales</taxon>
        <taxon>Skeletonemataceae</taxon>
        <taxon>Skeletonema</taxon>
        <taxon>Skeletonema marinoi-dohrnii complex</taxon>
    </lineage>
</organism>
<dbReference type="AlphaFoldDB" id="A0A7S2Q324"/>
<dbReference type="SMART" id="SM00775">
    <property type="entry name" value="LNS2"/>
    <property type="match status" value="1"/>
</dbReference>
<protein>
    <recommendedName>
        <fullName evidence="2">LNS2/PITP domain-containing protein</fullName>
    </recommendedName>
</protein>
<evidence type="ECO:0000259" key="2">
    <source>
        <dbReference type="SMART" id="SM00775"/>
    </source>
</evidence>
<feature type="compositionally biased region" description="Low complexity" evidence="1">
    <location>
        <begin position="70"/>
        <end position="80"/>
    </location>
</feature>
<dbReference type="PANTHER" id="PTHR12181:SF12">
    <property type="entry name" value="PHOSPHATIDATE PHOSPHATASE"/>
    <property type="match status" value="1"/>
</dbReference>
<dbReference type="InterPro" id="IPR026058">
    <property type="entry name" value="LIPIN"/>
</dbReference>
<feature type="region of interest" description="Disordered" evidence="1">
    <location>
        <begin position="70"/>
        <end position="111"/>
    </location>
</feature>
<gene>
    <name evidence="3" type="ORF">SMAR0320_LOCUS23190</name>
</gene>
<accession>A0A7S2Q324</accession>
<dbReference type="EMBL" id="HBGZ01032447">
    <property type="protein sequence ID" value="CAD9631072.1"/>
    <property type="molecule type" value="Transcribed_RNA"/>
</dbReference>